<organism evidence="2 3">
    <name type="scientific">Entomomonas asaccharolytica</name>
    <dbReference type="NCBI Taxonomy" id="2785331"/>
    <lineage>
        <taxon>Bacteria</taxon>
        <taxon>Pseudomonadati</taxon>
        <taxon>Pseudomonadota</taxon>
        <taxon>Gammaproteobacteria</taxon>
        <taxon>Pseudomonadales</taxon>
        <taxon>Pseudomonadaceae</taxon>
        <taxon>Entomomonas</taxon>
    </lineage>
</organism>
<dbReference type="PANTHER" id="PTHR34351:SF1">
    <property type="entry name" value="SLR1927 PROTEIN"/>
    <property type="match status" value="1"/>
</dbReference>
<name>A0A974NEX7_9GAMM</name>
<dbReference type="Proteomes" id="UP000595278">
    <property type="component" value="Chromosome"/>
</dbReference>
<evidence type="ECO:0000256" key="1">
    <source>
        <dbReference type="SAM" id="Phobius"/>
    </source>
</evidence>
<sequence length="323" mass="36033">MAIISKQFEKWVDKRMLVGREISLNSKRVYVLPTKAGLAFILLLLIILLVGINYQNNLAYGLCFLLSAVMFLTIIHTCRNLSGIKLINAGAEPVFAGDLANFRMRLEVTKGATRQAIAVIWNDSRKKQEDNHLQLIDIDKLAGAEILLAKLAKKRGVFSPGKVHLETQFPLGLFVTWVQINLLFKVVVYPKPIEGVISTLGHAGKEEEGLHAHGKGVDDFQGLRTYQPGDSMRLVNWKSFSKGQGLFVRDFSALAGKEPWLDFDQVDGSVEHRLSVLCFWVLKLEQEQQPYGVRLPGFELAPSIGDKHKLAALYALAMHGVTQ</sequence>
<feature type="transmembrane region" description="Helical" evidence="1">
    <location>
        <begin position="58"/>
        <end position="78"/>
    </location>
</feature>
<keyword evidence="1" id="KW-0812">Transmembrane</keyword>
<gene>
    <name evidence="2" type="ORF">JHT90_13320</name>
</gene>
<dbReference type="PANTHER" id="PTHR34351">
    <property type="entry name" value="SLR1927 PROTEIN-RELATED"/>
    <property type="match status" value="1"/>
</dbReference>
<dbReference type="AlphaFoldDB" id="A0A974NEX7"/>
<reference evidence="2 3" key="1">
    <citation type="submission" date="2021-01" db="EMBL/GenBank/DDBJ databases">
        <title>Entomomonas sp. F2A isolated from a house cricket (Acheta domesticus).</title>
        <authorList>
            <person name="Spergser J."/>
            <person name="Busse H.-J."/>
        </authorList>
    </citation>
    <scope>NUCLEOTIDE SEQUENCE [LARGE SCALE GENOMIC DNA]</scope>
    <source>
        <strain evidence="2 3">F2A</strain>
    </source>
</reference>
<protein>
    <submittedName>
        <fullName evidence="2">DUF58 domain-containing protein</fullName>
    </submittedName>
</protein>
<feature type="transmembrane region" description="Helical" evidence="1">
    <location>
        <begin position="29"/>
        <end position="52"/>
    </location>
</feature>
<accession>A0A974NEX7</accession>
<keyword evidence="3" id="KW-1185">Reference proteome</keyword>
<dbReference type="RefSeq" id="WP_201091840.1">
    <property type="nucleotide sequence ID" value="NZ_CP067393.1"/>
</dbReference>
<proteinExistence type="predicted"/>
<keyword evidence="1" id="KW-0472">Membrane</keyword>
<evidence type="ECO:0000313" key="3">
    <source>
        <dbReference type="Proteomes" id="UP000595278"/>
    </source>
</evidence>
<evidence type="ECO:0000313" key="2">
    <source>
        <dbReference type="EMBL" id="QQP85345.1"/>
    </source>
</evidence>
<dbReference type="KEGG" id="eaz:JHT90_13320"/>
<dbReference type="EMBL" id="CP067393">
    <property type="protein sequence ID" value="QQP85345.1"/>
    <property type="molecule type" value="Genomic_DNA"/>
</dbReference>
<keyword evidence="1" id="KW-1133">Transmembrane helix</keyword>